<feature type="non-terminal residue" evidence="1">
    <location>
        <position position="1"/>
    </location>
</feature>
<protein>
    <submittedName>
        <fullName evidence="1">Uncharacterized protein</fullName>
    </submittedName>
</protein>
<sequence>FALTTYLAEGDLWERGEPIGGVELEIESSCGNEYANIISDSDGKYSVTVKGPIHMRLPKDSPYFGAGHYLHNKNTRGDIRIKEGKEVIINILNSEFQLFPKSKNILVCEGGVYTFGNRIIQLTKNLGECELFVHDNKKYFKTRVSESTTPSTLNVELTEDLYKLPDLTYTQDETVIMIQKGWNLLPVNIYGTKRTTCFSSGDTEEKTSFFYDIISKEYIHNFEDYYETLDPTIFEQYKNQILGNWVLGSIWFYSPIDCQMTTKFEEFENEVENDDEINE</sequence>
<organism evidence="1">
    <name type="scientific">marine sediment metagenome</name>
    <dbReference type="NCBI Taxonomy" id="412755"/>
    <lineage>
        <taxon>unclassified sequences</taxon>
        <taxon>metagenomes</taxon>
        <taxon>ecological metagenomes</taxon>
    </lineage>
</organism>
<dbReference type="EMBL" id="BARS01016961">
    <property type="protein sequence ID" value="GAF92673.1"/>
    <property type="molecule type" value="Genomic_DNA"/>
</dbReference>
<accession>X0TGK2</accession>
<comment type="caution">
    <text evidence="1">The sequence shown here is derived from an EMBL/GenBank/DDBJ whole genome shotgun (WGS) entry which is preliminary data.</text>
</comment>
<feature type="non-terminal residue" evidence="1">
    <location>
        <position position="279"/>
    </location>
</feature>
<proteinExistence type="predicted"/>
<dbReference type="AlphaFoldDB" id="X0TGK2"/>
<name>X0TGK2_9ZZZZ</name>
<gene>
    <name evidence="1" type="ORF">S01H1_27808</name>
</gene>
<reference evidence="1" key="1">
    <citation type="journal article" date="2014" name="Front. Microbiol.">
        <title>High frequency of phylogenetically diverse reductive dehalogenase-homologous genes in deep subseafloor sedimentary metagenomes.</title>
        <authorList>
            <person name="Kawai M."/>
            <person name="Futagami T."/>
            <person name="Toyoda A."/>
            <person name="Takaki Y."/>
            <person name="Nishi S."/>
            <person name="Hori S."/>
            <person name="Arai W."/>
            <person name="Tsubouchi T."/>
            <person name="Morono Y."/>
            <person name="Uchiyama I."/>
            <person name="Ito T."/>
            <person name="Fujiyama A."/>
            <person name="Inagaki F."/>
            <person name="Takami H."/>
        </authorList>
    </citation>
    <scope>NUCLEOTIDE SEQUENCE</scope>
    <source>
        <strain evidence="1">Expedition CK06-06</strain>
    </source>
</reference>
<evidence type="ECO:0000313" key="1">
    <source>
        <dbReference type="EMBL" id="GAF92673.1"/>
    </source>
</evidence>